<comment type="caution">
    <text evidence="4">The sequence shown here is derived from an EMBL/GenBank/DDBJ whole genome shotgun (WGS) entry which is preliminary data.</text>
</comment>
<dbReference type="Gene3D" id="3.40.190.10">
    <property type="entry name" value="Periplasmic binding protein-like II"/>
    <property type="match status" value="1"/>
</dbReference>
<protein>
    <recommendedName>
        <fullName evidence="3">Solute-binding protein family 5 domain-containing protein</fullName>
    </recommendedName>
</protein>
<dbReference type="Proteomes" id="UP000050580">
    <property type="component" value="Unassembled WGS sequence"/>
</dbReference>
<dbReference type="Gene3D" id="3.10.105.10">
    <property type="entry name" value="Dipeptide-binding Protein, Domain 3"/>
    <property type="match status" value="1"/>
</dbReference>
<dbReference type="InterPro" id="IPR039424">
    <property type="entry name" value="SBP_5"/>
</dbReference>
<evidence type="ECO:0000256" key="1">
    <source>
        <dbReference type="ARBA" id="ARBA00005695"/>
    </source>
</evidence>
<evidence type="ECO:0000313" key="4">
    <source>
        <dbReference type="EMBL" id="KKW68104.1"/>
    </source>
</evidence>
<dbReference type="RefSeq" id="WP_046741502.1">
    <property type="nucleotide sequence ID" value="NZ_LBNQ01000022.1"/>
</dbReference>
<dbReference type="PIRSF" id="PIRSF002741">
    <property type="entry name" value="MppA"/>
    <property type="match status" value="1"/>
</dbReference>
<gene>
    <name evidence="4" type="ORF">AAV94_06350</name>
</gene>
<keyword evidence="5" id="KW-1185">Reference proteome</keyword>
<evidence type="ECO:0000256" key="2">
    <source>
        <dbReference type="ARBA" id="ARBA00022729"/>
    </source>
</evidence>
<dbReference type="PANTHER" id="PTHR30290:SF38">
    <property type="entry name" value="D,D-DIPEPTIDE-BINDING PERIPLASMIC PROTEIN DDPA-RELATED"/>
    <property type="match status" value="1"/>
</dbReference>
<sequence length="509" mass="56482">MRRRDFVRIAPAGALAGLLAQAGVRVVQAQGMQALTIAFPHDVPTWDPIAFVRPHVTSLFKCVFDQPLEYNADSVLSPGVITAYRWTDDSGLILELDFRDDVYFHNGDKFTSEDFKFTFLDRPRADKSLQLGYVWGVITDIETPTPTKAIVHFSAPMVTAPQYLGFAGSFLVPKKYFEEVGKEAFIARPVGTGPYRLIAYEADSRMVLEAFEGYWGGVPSYKRVIIQIVKDSTARVSAVQAGQVDLTYGVPMREAVRLGGLPNLTAELSATVDTYIVHMANHGVLQDRNVRLAMHHAIDKQALSKALFNNVAKPVHAPSPPGTPSYDDTFTFAYDPARAAELLQASGYSTEKPVAFTFYTTNGAQPSDFDLARALVQMWKRVGIEANLEVIDGPQFQMRAAAGEMDGPMLWCWTNSSADPELYSGSYLNPSTIFSVWRSNDIKEKLDPLLVEVDYEKRIAQYKDFEAWVVGEGYSLPLLQGVATVVRSNAVRGYVPFSNGWVLPAYWKA</sequence>
<proteinExistence type="inferred from homology"/>
<comment type="similarity">
    <text evidence="1">Belongs to the bacterial solute-binding protein 5 family.</text>
</comment>
<name>A0A0U1Q011_9BURK</name>
<keyword evidence="2" id="KW-0732">Signal</keyword>
<dbReference type="STRING" id="1610491.AAV94_06350"/>
<dbReference type="InterPro" id="IPR030678">
    <property type="entry name" value="Peptide/Ni-bd"/>
</dbReference>
<organism evidence="4 5">
    <name type="scientific">Lampropedia cohaerens</name>
    <dbReference type="NCBI Taxonomy" id="1610491"/>
    <lineage>
        <taxon>Bacteria</taxon>
        <taxon>Pseudomonadati</taxon>
        <taxon>Pseudomonadota</taxon>
        <taxon>Betaproteobacteria</taxon>
        <taxon>Burkholderiales</taxon>
        <taxon>Comamonadaceae</taxon>
        <taxon>Lampropedia</taxon>
    </lineage>
</organism>
<dbReference type="GO" id="GO:1904680">
    <property type="term" value="F:peptide transmembrane transporter activity"/>
    <property type="evidence" value="ECO:0007669"/>
    <property type="project" value="TreeGrafter"/>
</dbReference>
<reference evidence="4 5" key="1">
    <citation type="submission" date="2015-05" db="EMBL/GenBank/DDBJ databases">
        <title>Draft genome sequence of Lampropedia sp. CT6, isolated from the microbial mat of a hot water spring, located at Manikaran, India.</title>
        <authorList>
            <person name="Tripathi C."/>
            <person name="Rani P."/>
            <person name="Mahato N.K."/>
            <person name="Lal R."/>
        </authorList>
    </citation>
    <scope>NUCLEOTIDE SEQUENCE [LARGE SCALE GENOMIC DNA]</scope>
    <source>
        <strain evidence="4 5">CT6</strain>
    </source>
</reference>
<dbReference type="AlphaFoldDB" id="A0A0U1Q011"/>
<dbReference type="Pfam" id="PF00496">
    <property type="entry name" value="SBP_bac_5"/>
    <property type="match status" value="1"/>
</dbReference>
<dbReference type="EMBL" id="LBNQ01000022">
    <property type="protein sequence ID" value="KKW68104.1"/>
    <property type="molecule type" value="Genomic_DNA"/>
</dbReference>
<dbReference type="SUPFAM" id="SSF53850">
    <property type="entry name" value="Periplasmic binding protein-like II"/>
    <property type="match status" value="1"/>
</dbReference>
<dbReference type="OrthoDB" id="9801799at2"/>
<accession>A0A0U1Q011</accession>
<dbReference type="GO" id="GO:0030288">
    <property type="term" value="C:outer membrane-bounded periplasmic space"/>
    <property type="evidence" value="ECO:0007669"/>
    <property type="project" value="UniProtKB-ARBA"/>
</dbReference>
<dbReference type="GO" id="GO:0015833">
    <property type="term" value="P:peptide transport"/>
    <property type="evidence" value="ECO:0007669"/>
    <property type="project" value="TreeGrafter"/>
</dbReference>
<evidence type="ECO:0000259" key="3">
    <source>
        <dbReference type="Pfam" id="PF00496"/>
    </source>
</evidence>
<evidence type="ECO:0000313" key="5">
    <source>
        <dbReference type="Proteomes" id="UP000050580"/>
    </source>
</evidence>
<feature type="domain" description="Solute-binding protein family 5" evidence="3">
    <location>
        <begin position="77"/>
        <end position="430"/>
    </location>
</feature>
<dbReference type="PANTHER" id="PTHR30290">
    <property type="entry name" value="PERIPLASMIC BINDING COMPONENT OF ABC TRANSPORTER"/>
    <property type="match status" value="1"/>
</dbReference>
<dbReference type="InterPro" id="IPR000914">
    <property type="entry name" value="SBP_5_dom"/>
</dbReference>
<dbReference type="GO" id="GO:0043190">
    <property type="term" value="C:ATP-binding cassette (ABC) transporter complex"/>
    <property type="evidence" value="ECO:0007669"/>
    <property type="project" value="InterPro"/>
</dbReference>